<keyword evidence="3" id="KW-1185">Reference proteome</keyword>
<dbReference type="OrthoDB" id="3638712at2"/>
<name>H8GEM6_9PSEU</name>
<proteinExistence type="predicted"/>
<keyword evidence="1" id="KW-0812">Transmembrane</keyword>
<dbReference type="AlphaFoldDB" id="H8GEM6"/>
<sequence>MLELIGILFAVQGIGGLINNLQENSGDSWFLVNYIDALEGFEIPISIGLIIIGVLAVGVPYLTKSKR</sequence>
<gene>
    <name evidence="2" type="ORF">SacazDRAFT_02059</name>
</gene>
<accession>H8GEM6</accession>
<evidence type="ECO:0000256" key="1">
    <source>
        <dbReference type="SAM" id="Phobius"/>
    </source>
</evidence>
<keyword evidence="1" id="KW-1133">Transmembrane helix</keyword>
<protein>
    <submittedName>
        <fullName evidence="2">Uncharacterized protein</fullName>
    </submittedName>
</protein>
<dbReference type="HOGENOM" id="CLU_201279_0_0_11"/>
<evidence type="ECO:0000313" key="3">
    <source>
        <dbReference type="Proteomes" id="UP000004705"/>
    </source>
</evidence>
<keyword evidence="1" id="KW-0472">Membrane</keyword>
<evidence type="ECO:0000313" key="2">
    <source>
        <dbReference type="EMBL" id="EHY88971.1"/>
    </source>
</evidence>
<dbReference type="Proteomes" id="UP000004705">
    <property type="component" value="Chromosome"/>
</dbReference>
<dbReference type="EMBL" id="CM001466">
    <property type="protein sequence ID" value="EHY88971.1"/>
    <property type="molecule type" value="Genomic_DNA"/>
</dbReference>
<feature type="transmembrane region" description="Helical" evidence="1">
    <location>
        <begin position="40"/>
        <end position="62"/>
    </location>
</feature>
<reference evidence="2 3" key="1">
    <citation type="journal article" date="2012" name="Stand. Genomic Sci.">
        <title>Genome sequence of the soil bacterium Saccharomonospora azurea type strain (NA-128(T)).</title>
        <authorList>
            <person name="Klenk H.P."/>
            <person name="Held B."/>
            <person name="Lucas S."/>
            <person name="Lapidus A."/>
            <person name="Copeland A."/>
            <person name="Hammon N."/>
            <person name="Pitluck S."/>
            <person name="Goodwin L.A."/>
            <person name="Han C."/>
            <person name="Tapia R."/>
            <person name="Brambilla E.M."/>
            <person name="Potter G."/>
            <person name="Land M."/>
            <person name="Ivanova N."/>
            <person name="Rohde M."/>
            <person name="Goker M."/>
            <person name="Detter J.C."/>
            <person name="Kyrpides N.C."/>
            <person name="Woyke T."/>
        </authorList>
    </citation>
    <scope>NUCLEOTIDE SEQUENCE [LARGE SCALE GENOMIC DNA]</scope>
    <source>
        <strain evidence="2 3">NA-128</strain>
    </source>
</reference>
<organism evidence="2 3">
    <name type="scientific">Saccharomonospora azurea NA-128</name>
    <dbReference type="NCBI Taxonomy" id="882081"/>
    <lineage>
        <taxon>Bacteria</taxon>
        <taxon>Bacillati</taxon>
        <taxon>Actinomycetota</taxon>
        <taxon>Actinomycetes</taxon>
        <taxon>Pseudonocardiales</taxon>
        <taxon>Pseudonocardiaceae</taxon>
        <taxon>Saccharomonospora</taxon>
    </lineage>
</organism>
<dbReference type="RefSeq" id="WP_005441160.1">
    <property type="nucleotide sequence ID" value="NZ_CM001466.1"/>
</dbReference>